<proteinExistence type="predicted"/>
<organism evidence="1 2">
    <name type="scientific">Roseburia amylophila</name>
    <dbReference type="NCBI Taxonomy" id="2981794"/>
    <lineage>
        <taxon>Bacteria</taxon>
        <taxon>Bacillati</taxon>
        <taxon>Bacillota</taxon>
        <taxon>Clostridia</taxon>
        <taxon>Lachnospirales</taxon>
        <taxon>Lachnospiraceae</taxon>
        <taxon>Roseburia</taxon>
    </lineage>
</organism>
<evidence type="ECO:0000313" key="2">
    <source>
        <dbReference type="Proteomes" id="UP001198893"/>
    </source>
</evidence>
<dbReference type="AlphaFoldDB" id="A0AAW4WPP6"/>
<gene>
    <name evidence="1" type="ORF">LKD47_10030</name>
</gene>
<evidence type="ECO:0000313" key="1">
    <source>
        <dbReference type="EMBL" id="MCC2242634.1"/>
    </source>
</evidence>
<dbReference type="Proteomes" id="UP001198893">
    <property type="component" value="Unassembled WGS sequence"/>
</dbReference>
<comment type="caution">
    <text evidence="1">The sequence shown here is derived from an EMBL/GenBank/DDBJ whole genome shotgun (WGS) entry which is preliminary data.</text>
</comment>
<dbReference type="EMBL" id="JAJEQW010000010">
    <property type="protein sequence ID" value="MCC2242634.1"/>
    <property type="molecule type" value="Genomic_DNA"/>
</dbReference>
<name>A0AAW4WPP6_9FIRM</name>
<sequence>MILEELIYKRFTESEELIKLLARFSGRPAVFSPEAPEDNMSGWENKKQYPRLIYNYDLQANEERSSAGTLSVTLLCQNTQDIDEIMPEMIEPFVRKCLKDVLLQPTDGPLYAFAWARTDAFDIEEPKNSLIVGVDIRFDILEYPNQETTDPDPVIGTNRFIKEMYPDSIVVGYDKMNDITEASKEVPVIYCRLLTSDLAEQTNTVAWMDGRLAVHILCPDGVVRRKMAMAIAQKLSLAGEVILLDKSPMFIRRLQIDNKSDYLKDGQVFITGRYGLLRYKAKPYSLNNTSINYS</sequence>
<accession>A0AAW4WPP6</accession>
<protein>
    <submittedName>
        <fullName evidence="1">Uncharacterized protein</fullName>
    </submittedName>
</protein>
<dbReference type="RefSeq" id="WP_227710369.1">
    <property type="nucleotide sequence ID" value="NZ_JAJEQW010000010.1"/>
</dbReference>
<reference evidence="1" key="1">
    <citation type="submission" date="2021-10" db="EMBL/GenBank/DDBJ databases">
        <title>Anaerobic single-cell dispensing facilitates the cultivation of human gut bacteria.</title>
        <authorList>
            <person name="Afrizal A."/>
        </authorList>
    </citation>
    <scope>NUCLEOTIDE SEQUENCE</scope>
    <source>
        <strain evidence="1">CLA-AA-H204</strain>
    </source>
</reference>